<dbReference type="AlphaFoldDB" id="H0E0A2"/>
<feature type="domain" description="CdaR GGDEF-like" evidence="4">
    <location>
        <begin position="189"/>
        <end position="296"/>
    </location>
</feature>
<feature type="domain" description="RsbT co-antagonist protein RsbRD N-terminal" evidence="3">
    <location>
        <begin position="29"/>
        <end position="172"/>
    </location>
</feature>
<protein>
    <recommendedName>
        <fullName evidence="7">Regulator of polyketide synthase expression</fullName>
    </recommendedName>
</protein>
<gene>
    <name evidence="5" type="ORF">PAI11_02100</name>
</gene>
<proteinExistence type="inferred from homology"/>
<organism evidence="5 6">
    <name type="scientific">Patulibacter medicamentivorans</name>
    <dbReference type="NCBI Taxonomy" id="1097667"/>
    <lineage>
        <taxon>Bacteria</taxon>
        <taxon>Bacillati</taxon>
        <taxon>Actinomycetota</taxon>
        <taxon>Thermoleophilia</taxon>
        <taxon>Solirubrobacterales</taxon>
        <taxon>Patulibacteraceae</taxon>
        <taxon>Patulibacter</taxon>
    </lineage>
</organism>
<evidence type="ECO:0000259" key="2">
    <source>
        <dbReference type="Pfam" id="PF13556"/>
    </source>
</evidence>
<evidence type="ECO:0000256" key="1">
    <source>
        <dbReference type="ARBA" id="ARBA00006754"/>
    </source>
</evidence>
<dbReference type="EMBL" id="AGUD01000006">
    <property type="protein sequence ID" value="EHN12905.1"/>
    <property type="molecule type" value="Genomic_DNA"/>
</dbReference>
<comment type="caution">
    <text evidence="5">The sequence shown here is derived from an EMBL/GenBank/DDBJ whole genome shotgun (WGS) entry which is preliminary data.</text>
</comment>
<dbReference type="Pfam" id="PF13556">
    <property type="entry name" value="HTH_30"/>
    <property type="match status" value="1"/>
</dbReference>
<dbReference type="InterPro" id="IPR051448">
    <property type="entry name" value="CdaR-like_regulators"/>
</dbReference>
<dbReference type="Pfam" id="PF17853">
    <property type="entry name" value="GGDEF_2"/>
    <property type="match status" value="1"/>
</dbReference>
<dbReference type="InterPro" id="IPR042070">
    <property type="entry name" value="PucR_C-HTH_sf"/>
</dbReference>
<evidence type="ECO:0000259" key="4">
    <source>
        <dbReference type="Pfam" id="PF17853"/>
    </source>
</evidence>
<comment type="similarity">
    <text evidence="1">Belongs to the CdaR family.</text>
</comment>
<name>H0E0A2_9ACTN</name>
<sequence length="415" mass="44348">MGSGRSRNPQAEAEALIRRAAEAHAASIPELAEAIVARLRATVPEFFADDDVAYDMAAAIDANVARVQALLAAAPAGARAEALPLEASDLLQSTIQHGIPLISLLEAYRSAQGLAVEWWQGHLDRTAGPRLLGLAATTLNRLIVAYIDAAATQIRASYEAERQAHESSAEGRRAHLIRKLLAGEAIDPVAAARTLNHPLDVRHVAVVLWRTDADGPDDLLHRVLDDLAAAVGPGVRTLTTAARHRVYAWLSASRPLDIRRLERTAVPSGVRVAASGAHGGVDGFVRAHADALHVAAIAREHRTVDRAIAVYDDIELVSLLSRDPDARDRFVRRVLGALAEDAPGAERTRETLGAYLAAGSSPSRAARRLGVHRNTVTYRLAGLPIATDATDDVRRLETELALRIVAQLGAPAPLH</sequence>
<evidence type="ECO:0008006" key="7">
    <source>
        <dbReference type="Google" id="ProtNLM"/>
    </source>
</evidence>
<dbReference type="Pfam" id="PF14361">
    <property type="entry name" value="RsbRD_N"/>
    <property type="match status" value="1"/>
</dbReference>
<dbReference type="InterPro" id="IPR041522">
    <property type="entry name" value="CdaR_GGDEF"/>
</dbReference>
<accession>H0E0A2</accession>
<dbReference type="RefSeq" id="WP_007569917.1">
    <property type="nucleotide sequence ID" value="NZ_AGUD01000006.1"/>
</dbReference>
<evidence type="ECO:0000313" key="6">
    <source>
        <dbReference type="Proteomes" id="UP000005143"/>
    </source>
</evidence>
<evidence type="ECO:0000313" key="5">
    <source>
        <dbReference type="EMBL" id="EHN12905.1"/>
    </source>
</evidence>
<dbReference type="PANTHER" id="PTHR33744:SF1">
    <property type="entry name" value="DNA-BINDING TRANSCRIPTIONAL ACTIVATOR ADER"/>
    <property type="match status" value="1"/>
</dbReference>
<dbReference type="InterPro" id="IPR025736">
    <property type="entry name" value="PucR_C-HTH_dom"/>
</dbReference>
<dbReference type="Proteomes" id="UP000005143">
    <property type="component" value="Unassembled WGS sequence"/>
</dbReference>
<keyword evidence="6" id="KW-1185">Reference proteome</keyword>
<reference evidence="5 6" key="1">
    <citation type="journal article" date="2013" name="Biodegradation">
        <title>Quantitative proteomic analysis of ibuprofen-degrading Patulibacter sp. strain I11.</title>
        <authorList>
            <person name="Almeida B."/>
            <person name="Kjeldal H."/>
            <person name="Lolas I."/>
            <person name="Knudsen A.D."/>
            <person name="Carvalho G."/>
            <person name="Nielsen K.L."/>
            <person name="Barreto Crespo M.T."/>
            <person name="Stensballe A."/>
            <person name="Nielsen J.L."/>
        </authorList>
    </citation>
    <scope>NUCLEOTIDE SEQUENCE [LARGE SCALE GENOMIC DNA]</scope>
    <source>
        <strain evidence="5 6">I11</strain>
    </source>
</reference>
<dbReference type="OrthoDB" id="3663486at2"/>
<dbReference type="InterPro" id="IPR025751">
    <property type="entry name" value="RsbRD_N_dom"/>
</dbReference>
<dbReference type="PANTHER" id="PTHR33744">
    <property type="entry name" value="CARBOHYDRATE DIACID REGULATOR"/>
    <property type="match status" value="1"/>
</dbReference>
<evidence type="ECO:0000259" key="3">
    <source>
        <dbReference type="Pfam" id="PF14361"/>
    </source>
</evidence>
<feature type="domain" description="PucR C-terminal helix-turn-helix" evidence="2">
    <location>
        <begin position="349"/>
        <end position="404"/>
    </location>
</feature>
<dbReference type="Gene3D" id="1.10.10.2840">
    <property type="entry name" value="PucR C-terminal helix-turn-helix domain"/>
    <property type="match status" value="1"/>
</dbReference>